<dbReference type="InterPro" id="IPR011608">
    <property type="entry name" value="PRD"/>
</dbReference>
<dbReference type="InterPro" id="IPR036095">
    <property type="entry name" value="PTS_EIIB-like_sf"/>
</dbReference>
<dbReference type="EC" id="2.7.1.69" evidence="8"/>
<dbReference type="AlphaFoldDB" id="A0A090IXZ3"/>
<dbReference type="CDD" id="cd05568">
    <property type="entry name" value="PTS_IIB_bgl_like"/>
    <property type="match status" value="1"/>
</dbReference>
<dbReference type="Gene3D" id="1.10.10.10">
    <property type="entry name" value="Winged helix-like DNA-binding domain superfamily/Winged helix DNA-binding domain"/>
    <property type="match status" value="1"/>
</dbReference>
<dbReference type="Gene3D" id="3.40.50.2300">
    <property type="match status" value="1"/>
</dbReference>
<dbReference type="PROSITE" id="PS51372">
    <property type="entry name" value="PRD_2"/>
    <property type="match status" value="2"/>
</dbReference>
<proteinExistence type="predicted"/>
<evidence type="ECO:0000256" key="3">
    <source>
        <dbReference type="ARBA" id="ARBA00023015"/>
    </source>
</evidence>
<feature type="domain" description="PRD" evidence="7">
    <location>
        <begin position="295"/>
        <end position="402"/>
    </location>
</feature>
<dbReference type="EMBL" id="CCRF01000095">
    <property type="protein sequence ID" value="CEE02951.1"/>
    <property type="molecule type" value="Genomic_DNA"/>
</dbReference>
<evidence type="ECO:0000256" key="4">
    <source>
        <dbReference type="ARBA" id="ARBA00023159"/>
    </source>
</evidence>
<organism evidence="8 9">
    <name type="scientific">Caldibacillus thermoamylovorans</name>
    <dbReference type="NCBI Taxonomy" id="35841"/>
    <lineage>
        <taxon>Bacteria</taxon>
        <taxon>Bacillati</taxon>
        <taxon>Bacillota</taxon>
        <taxon>Bacilli</taxon>
        <taxon>Bacillales</taxon>
        <taxon>Bacillaceae</taxon>
        <taxon>Caldibacillus</taxon>
    </lineage>
</organism>
<dbReference type="InterPro" id="IPR013196">
    <property type="entry name" value="HTH_11"/>
</dbReference>
<evidence type="ECO:0000256" key="2">
    <source>
        <dbReference type="ARBA" id="ARBA00022737"/>
    </source>
</evidence>
<feature type="domain" description="PRD" evidence="7">
    <location>
        <begin position="182"/>
        <end position="291"/>
    </location>
</feature>
<keyword evidence="3" id="KW-0805">Transcription regulation</keyword>
<dbReference type="Pfam" id="PF08279">
    <property type="entry name" value="HTH_11"/>
    <property type="match status" value="1"/>
</dbReference>
<dbReference type="GO" id="GO:0009401">
    <property type="term" value="P:phosphoenolpyruvate-dependent sugar phosphotransferase system"/>
    <property type="evidence" value="ECO:0007669"/>
    <property type="project" value="InterPro"/>
</dbReference>
<keyword evidence="2" id="KW-0677">Repeat</keyword>
<evidence type="ECO:0000256" key="1">
    <source>
        <dbReference type="ARBA" id="ARBA00022679"/>
    </source>
</evidence>
<dbReference type="InterPro" id="IPR036634">
    <property type="entry name" value="PRD_sf"/>
</dbReference>
<dbReference type="Pfam" id="PF00874">
    <property type="entry name" value="PRD"/>
    <property type="match status" value="2"/>
</dbReference>
<evidence type="ECO:0000259" key="7">
    <source>
        <dbReference type="PROSITE" id="PS51372"/>
    </source>
</evidence>
<dbReference type="GO" id="GO:0008982">
    <property type="term" value="F:protein-N(PI)-phosphohistidine-sugar phosphotransferase activity"/>
    <property type="evidence" value="ECO:0007669"/>
    <property type="project" value="InterPro"/>
</dbReference>
<evidence type="ECO:0000313" key="8">
    <source>
        <dbReference type="EMBL" id="CEE02951.1"/>
    </source>
</evidence>
<dbReference type="PANTHER" id="PTHR30185">
    <property type="entry name" value="CRYPTIC BETA-GLUCOSIDE BGL OPERON ANTITERMINATOR"/>
    <property type="match status" value="1"/>
</dbReference>
<dbReference type="PROSITE" id="PS51099">
    <property type="entry name" value="PTS_EIIB_TYPE_2"/>
    <property type="match status" value="1"/>
</dbReference>
<dbReference type="SUPFAM" id="SSF46785">
    <property type="entry name" value="Winged helix' DNA-binding domain"/>
    <property type="match status" value="1"/>
</dbReference>
<dbReference type="SUPFAM" id="SSF63520">
    <property type="entry name" value="PTS-regulatory domain, PRD"/>
    <property type="match status" value="2"/>
</dbReference>
<dbReference type="InterPro" id="IPR007737">
    <property type="entry name" value="Mga_HTH"/>
</dbReference>
<accession>A0A090IXZ3</accession>
<keyword evidence="1 8" id="KW-0808">Transferase</keyword>
<dbReference type="SUPFAM" id="SSF52794">
    <property type="entry name" value="PTS system IIB component-like"/>
    <property type="match status" value="1"/>
</dbReference>
<dbReference type="Gene3D" id="1.10.1790.10">
    <property type="entry name" value="PRD domain"/>
    <property type="match status" value="2"/>
</dbReference>
<dbReference type="RefSeq" id="WP_034772990.1">
    <property type="nucleotide sequence ID" value="NZ_CCRF01000095.1"/>
</dbReference>
<gene>
    <name evidence="8" type="primary">manR</name>
    <name evidence="8" type="ORF">BT1A1_3167</name>
</gene>
<dbReference type="PANTHER" id="PTHR30185:SF18">
    <property type="entry name" value="TRANSCRIPTIONAL REGULATOR MTLR"/>
    <property type="match status" value="1"/>
</dbReference>
<evidence type="ECO:0000256" key="5">
    <source>
        <dbReference type="ARBA" id="ARBA00023163"/>
    </source>
</evidence>
<feature type="domain" description="PTS EIIB type-2" evidence="6">
    <location>
        <begin position="405"/>
        <end position="496"/>
    </location>
</feature>
<dbReference type="Proteomes" id="UP000040576">
    <property type="component" value="Unassembled WGS sequence"/>
</dbReference>
<reference evidence="8 9" key="1">
    <citation type="submission" date="2014-07" db="EMBL/GenBank/DDBJ databases">
        <authorList>
            <person name="Wibberg Daniel"/>
        </authorList>
    </citation>
    <scope>NUCLEOTIDE SEQUENCE [LARGE SCALE GENOMIC DNA]</scope>
</reference>
<evidence type="ECO:0000313" key="9">
    <source>
        <dbReference type="Proteomes" id="UP000040576"/>
    </source>
</evidence>
<keyword evidence="5" id="KW-0804">Transcription</keyword>
<keyword evidence="4" id="KW-0010">Activator</keyword>
<dbReference type="GO" id="GO:0006355">
    <property type="term" value="P:regulation of DNA-templated transcription"/>
    <property type="evidence" value="ECO:0007669"/>
    <property type="project" value="InterPro"/>
</dbReference>
<keyword evidence="9" id="KW-1185">Reference proteome</keyword>
<dbReference type="InterPro" id="IPR036388">
    <property type="entry name" value="WH-like_DNA-bd_sf"/>
</dbReference>
<sequence>MSSKRKREQELLMYLSKKQDFVTSEELMEVLDVSQKTVYRLINKINNEYVDGPLILSERGRGYKLDYEKFINYQKGLNQYKDGQYTPHERRIRIMEELLLSSPKPISVYQLFSHFHVGESVIFNDEQIMSEVLKKYNLVLERKNRTLAILGEEANIRKAIKDINEIFNVIDIDDLKRNKELNFNRYDVFFILDQLKKIEEDLDITIPYPYNVNIFSHLYILLSRTRKVPTRLYPDKISEQVLENMKNDILYPVAKEVIQNIEKYLNSPLPEIEIYFLYQYLVSSRMQGSIAKTSTFSADVVNVTKTYIEGMSSCLGIELDSQSLFVELANHIKPMLNRLQHNIRVKNSLLSQIKVTYENVFNAVKKVSEMVSERFNLPEINDDENGFITLYFAKAIETGQHLRPIKTLIMCTTGIGTSELLQAKVSKKFPEIEIVDVISTSNTQKSKDKYPEAELILSTVHMKEDVPIPYLLVSAMFTNDDQDRLRKKIEEIYHGN</sequence>
<dbReference type="InterPro" id="IPR050661">
    <property type="entry name" value="BglG_antiterminators"/>
</dbReference>
<name>A0A090IXZ3_9BACI</name>
<evidence type="ECO:0000259" key="6">
    <source>
        <dbReference type="PROSITE" id="PS51099"/>
    </source>
</evidence>
<dbReference type="InterPro" id="IPR036390">
    <property type="entry name" value="WH_DNA-bd_sf"/>
</dbReference>
<dbReference type="InterPro" id="IPR013011">
    <property type="entry name" value="PTS_EIIB_2"/>
</dbReference>
<protein>
    <submittedName>
        <fullName evidence="8">Transcriptional regulator ManR</fullName>
        <ecNumber evidence="8">2.7.1.69</ecNumber>
    </submittedName>
</protein>
<dbReference type="Pfam" id="PF05043">
    <property type="entry name" value="Mga"/>
    <property type="match status" value="1"/>
</dbReference>